<protein>
    <submittedName>
        <fullName evidence="7">Multicomponent Na+:H+ antiporter subunit E</fullName>
    </submittedName>
</protein>
<dbReference type="GO" id="GO:0008324">
    <property type="term" value="F:monoatomic cation transmembrane transporter activity"/>
    <property type="evidence" value="ECO:0007669"/>
    <property type="project" value="InterPro"/>
</dbReference>
<organism evidence="7 8">
    <name type="scientific">Marinospirillum celere</name>
    <dbReference type="NCBI Taxonomy" id="1122252"/>
    <lineage>
        <taxon>Bacteria</taxon>
        <taxon>Pseudomonadati</taxon>
        <taxon>Pseudomonadota</taxon>
        <taxon>Gammaproteobacteria</taxon>
        <taxon>Oceanospirillales</taxon>
        <taxon>Oceanospirillaceae</taxon>
        <taxon>Marinospirillum</taxon>
    </lineage>
</organism>
<gene>
    <name evidence="7" type="ORF">SAMN05660443_0596</name>
</gene>
<evidence type="ECO:0000256" key="6">
    <source>
        <dbReference type="ARBA" id="ARBA00023136"/>
    </source>
</evidence>
<dbReference type="RefSeq" id="WP_091958906.1">
    <property type="nucleotide sequence ID" value="NZ_FOLH01000001.1"/>
</dbReference>
<comment type="subcellular location">
    <subcellularLocation>
        <location evidence="1">Cell membrane</location>
        <topology evidence="1">Multi-pass membrane protein</topology>
    </subcellularLocation>
</comment>
<evidence type="ECO:0000256" key="2">
    <source>
        <dbReference type="ARBA" id="ARBA00006228"/>
    </source>
</evidence>
<comment type="similarity">
    <text evidence="2">Belongs to the CPA3 antiporters (TC 2.A.63) subunit E family.</text>
</comment>
<keyword evidence="4" id="KW-0812">Transmembrane</keyword>
<evidence type="ECO:0000313" key="8">
    <source>
        <dbReference type="Proteomes" id="UP000199058"/>
    </source>
</evidence>
<dbReference type="STRING" id="1122252.SAMN05660443_0596"/>
<dbReference type="AlphaFoldDB" id="A0A1I1EGW4"/>
<dbReference type="Pfam" id="PF01899">
    <property type="entry name" value="MNHE"/>
    <property type="match status" value="1"/>
</dbReference>
<dbReference type="Proteomes" id="UP000199058">
    <property type="component" value="Unassembled WGS sequence"/>
</dbReference>
<evidence type="ECO:0000256" key="4">
    <source>
        <dbReference type="ARBA" id="ARBA00022692"/>
    </source>
</evidence>
<accession>A0A1I1EGW4</accession>
<name>A0A1I1EGW4_9GAMM</name>
<evidence type="ECO:0000313" key="7">
    <source>
        <dbReference type="EMBL" id="SFB86257.1"/>
    </source>
</evidence>
<reference evidence="7 8" key="1">
    <citation type="submission" date="2016-10" db="EMBL/GenBank/DDBJ databases">
        <authorList>
            <person name="de Groot N.N."/>
        </authorList>
    </citation>
    <scope>NUCLEOTIDE SEQUENCE [LARGE SCALE GENOMIC DNA]</scope>
    <source>
        <strain evidence="7 8">DSM 18438</strain>
    </source>
</reference>
<evidence type="ECO:0000256" key="5">
    <source>
        <dbReference type="ARBA" id="ARBA00022989"/>
    </source>
</evidence>
<evidence type="ECO:0000256" key="3">
    <source>
        <dbReference type="ARBA" id="ARBA00022475"/>
    </source>
</evidence>
<proteinExistence type="inferred from homology"/>
<dbReference type="EMBL" id="FOLH01000001">
    <property type="protein sequence ID" value="SFB86257.1"/>
    <property type="molecule type" value="Genomic_DNA"/>
</dbReference>
<keyword evidence="3" id="KW-1003">Cell membrane</keyword>
<evidence type="ECO:0000256" key="1">
    <source>
        <dbReference type="ARBA" id="ARBA00004651"/>
    </source>
</evidence>
<dbReference type="PANTHER" id="PTHR34584">
    <property type="entry name" value="NA(+)/H(+) ANTIPORTER SUBUNIT E1"/>
    <property type="match status" value="1"/>
</dbReference>
<keyword evidence="6" id="KW-0472">Membrane</keyword>
<keyword evidence="5" id="KW-1133">Transmembrane helix</keyword>
<dbReference type="GO" id="GO:0005886">
    <property type="term" value="C:plasma membrane"/>
    <property type="evidence" value="ECO:0007669"/>
    <property type="project" value="UniProtKB-SubCell"/>
</dbReference>
<dbReference type="InterPro" id="IPR002758">
    <property type="entry name" value="Cation_antiport_E"/>
</dbReference>
<dbReference type="PANTHER" id="PTHR34584:SF1">
    <property type="entry name" value="NA(+)_H(+) ANTIPORTER SUBUNIT E1"/>
    <property type="match status" value="1"/>
</dbReference>
<keyword evidence="8" id="KW-1185">Reference proteome</keyword>
<dbReference type="OrthoDB" id="7852837at2"/>
<sequence>MRWWPRPGFLLRSLLLALVWWIISQGQANSWWWGLPAVLLVAWITPVLPSSQPWRWRLLPFLRILPRFLLLSARGGWEVARLALSPHQALNSRLIDYTWSCLPPGPAQLFMASLINLIPGTLTLRFLPDQDCLHVHLLHFQPSTLNQLLRLEVDVADLYGVPVSPAVRSRL</sequence>